<evidence type="ECO:0000256" key="3">
    <source>
        <dbReference type="ARBA" id="ARBA00022827"/>
    </source>
</evidence>
<dbReference type="AlphaFoldDB" id="A0A9P6DX95"/>
<dbReference type="Proteomes" id="UP000886523">
    <property type="component" value="Unassembled WGS sequence"/>
</dbReference>
<evidence type="ECO:0000313" key="7">
    <source>
        <dbReference type="Proteomes" id="UP000886523"/>
    </source>
</evidence>
<dbReference type="PRINTS" id="PR00469">
    <property type="entry name" value="PNDRDTASEII"/>
</dbReference>
<dbReference type="GO" id="GO:0005737">
    <property type="term" value="C:cytoplasm"/>
    <property type="evidence" value="ECO:0007669"/>
    <property type="project" value="TreeGrafter"/>
</dbReference>
<dbReference type="Gene3D" id="3.50.50.100">
    <property type="match status" value="1"/>
</dbReference>
<organism evidence="6 7">
    <name type="scientific">Hydnum rufescens UP504</name>
    <dbReference type="NCBI Taxonomy" id="1448309"/>
    <lineage>
        <taxon>Eukaryota</taxon>
        <taxon>Fungi</taxon>
        <taxon>Dikarya</taxon>
        <taxon>Basidiomycota</taxon>
        <taxon>Agaricomycotina</taxon>
        <taxon>Agaricomycetes</taxon>
        <taxon>Cantharellales</taxon>
        <taxon>Hydnaceae</taxon>
        <taxon>Hydnum</taxon>
    </lineage>
</organism>
<reference evidence="6" key="1">
    <citation type="journal article" date="2020" name="Nat. Commun.">
        <title>Large-scale genome sequencing of mycorrhizal fungi provides insights into the early evolution of symbiotic traits.</title>
        <authorList>
            <person name="Miyauchi S."/>
            <person name="Kiss E."/>
            <person name="Kuo A."/>
            <person name="Drula E."/>
            <person name="Kohler A."/>
            <person name="Sanchez-Garcia M."/>
            <person name="Morin E."/>
            <person name="Andreopoulos B."/>
            <person name="Barry K.W."/>
            <person name="Bonito G."/>
            <person name="Buee M."/>
            <person name="Carver A."/>
            <person name="Chen C."/>
            <person name="Cichocki N."/>
            <person name="Clum A."/>
            <person name="Culley D."/>
            <person name="Crous P.W."/>
            <person name="Fauchery L."/>
            <person name="Girlanda M."/>
            <person name="Hayes R.D."/>
            <person name="Keri Z."/>
            <person name="LaButti K."/>
            <person name="Lipzen A."/>
            <person name="Lombard V."/>
            <person name="Magnuson J."/>
            <person name="Maillard F."/>
            <person name="Murat C."/>
            <person name="Nolan M."/>
            <person name="Ohm R.A."/>
            <person name="Pangilinan J."/>
            <person name="Pereira M.F."/>
            <person name="Perotto S."/>
            <person name="Peter M."/>
            <person name="Pfister S."/>
            <person name="Riley R."/>
            <person name="Sitrit Y."/>
            <person name="Stielow J.B."/>
            <person name="Szollosi G."/>
            <person name="Zifcakova L."/>
            <person name="Stursova M."/>
            <person name="Spatafora J.W."/>
            <person name="Tedersoo L."/>
            <person name="Vaario L.M."/>
            <person name="Yamada A."/>
            <person name="Yan M."/>
            <person name="Wang P."/>
            <person name="Xu J."/>
            <person name="Bruns T."/>
            <person name="Baldrian P."/>
            <person name="Vilgalys R."/>
            <person name="Dunand C."/>
            <person name="Henrissat B."/>
            <person name="Grigoriev I.V."/>
            <person name="Hibbett D."/>
            <person name="Nagy L.G."/>
            <person name="Martin F.M."/>
        </authorList>
    </citation>
    <scope>NUCLEOTIDE SEQUENCE</scope>
    <source>
        <strain evidence="6">UP504</strain>
    </source>
</reference>
<dbReference type="PRINTS" id="PR00368">
    <property type="entry name" value="FADPNR"/>
</dbReference>
<keyword evidence="2" id="KW-0285">Flavoprotein</keyword>
<keyword evidence="7" id="KW-1185">Reference proteome</keyword>
<keyword evidence="4" id="KW-0560">Oxidoreductase</keyword>
<protein>
    <recommendedName>
        <fullName evidence="5">FAD/NAD(P)-binding domain-containing protein</fullName>
    </recommendedName>
</protein>
<dbReference type="Pfam" id="PF07992">
    <property type="entry name" value="Pyr_redox_2"/>
    <property type="match status" value="1"/>
</dbReference>
<feature type="domain" description="FAD/NAD(P)-binding" evidence="5">
    <location>
        <begin position="6"/>
        <end position="279"/>
    </location>
</feature>
<evidence type="ECO:0000256" key="1">
    <source>
        <dbReference type="ARBA" id="ARBA00006442"/>
    </source>
</evidence>
<dbReference type="OrthoDB" id="202203at2759"/>
<dbReference type="GO" id="GO:0050660">
    <property type="term" value="F:flavin adenine dinucleotide binding"/>
    <property type="evidence" value="ECO:0007669"/>
    <property type="project" value="TreeGrafter"/>
</dbReference>
<accession>A0A9P6DX95</accession>
<dbReference type="SUPFAM" id="SSF51905">
    <property type="entry name" value="FAD/NAD(P)-binding domain"/>
    <property type="match status" value="2"/>
</dbReference>
<dbReference type="InterPro" id="IPR036188">
    <property type="entry name" value="FAD/NAD-bd_sf"/>
</dbReference>
<comment type="similarity">
    <text evidence="1">Belongs to the FAD-dependent oxidoreductase family.</text>
</comment>
<name>A0A9P6DX95_9AGAM</name>
<evidence type="ECO:0000256" key="2">
    <source>
        <dbReference type="ARBA" id="ARBA00022630"/>
    </source>
</evidence>
<dbReference type="EMBL" id="MU128926">
    <property type="protein sequence ID" value="KAF9518256.1"/>
    <property type="molecule type" value="Genomic_DNA"/>
</dbReference>
<evidence type="ECO:0000313" key="6">
    <source>
        <dbReference type="EMBL" id="KAF9518256.1"/>
    </source>
</evidence>
<sequence>MAKTEIVVIGGGTGAGMVHDLLPGIDPTRHNVTLINPYPYSLYLPMAARIVVTADGTLEKTGLLPFDTLISRVTRVADGVVDLENGEVVKYDYLVVATGCSWEGPIDFPDSDALVKEHISLWRKKFASASSVVIIGGGSAGIELASEIKHYHPDTKVTIVHSPNMLVNDTYPKRFRKSLEARVRKFGVDLLLGDRLEVPPEGQRKATTSNGVTLEADLFISCRGTRPNTSILKSLDSSILTSSGHVKVLPTLQVPLQNGKTNVFAMGDIIEWKEQRQYAKAMKHKSIVAKNIIAALNGWNPPVRYKGSEELLAVSIGPNAGRIWVPRLWGMTMGDFVSKRMKSATLAIHVGRKGMGL</sequence>
<keyword evidence="3" id="KW-0274">FAD</keyword>
<proteinExistence type="inferred from homology"/>
<evidence type="ECO:0000259" key="5">
    <source>
        <dbReference type="Pfam" id="PF07992"/>
    </source>
</evidence>
<dbReference type="PANTHER" id="PTHR43735:SF3">
    <property type="entry name" value="FERROPTOSIS SUPPRESSOR PROTEIN 1"/>
    <property type="match status" value="1"/>
</dbReference>
<evidence type="ECO:0000256" key="4">
    <source>
        <dbReference type="ARBA" id="ARBA00023002"/>
    </source>
</evidence>
<comment type="caution">
    <text evidence="6">The sequence shown here is derived from an EMBL/GenBank/DDBJ whole genome shotgun (WGS) entry which is preliminary data.</text>
</comment>
<gene>
    <name evidence="6" type="ORF">BS47DRAFT_1375404</name>
</gene>
<dbReference type="PANTHER" id="PTHR43735">
    <property type="entry name" value="APOPTOSIS-INDUCING FACTOR 1"/>
    <property type="match status" value="1"/>
</dbReference>
<dbReference type="InterPro" id="IPR023753">
    <property type="entry name" value="FAD/NAD-binding_dom"/>
</dbReference>
<dbReference type="GO" id="GO:0004174">
    <property type="term" value="F:electron-transferring-flavoprotein dehydrogenase activity"/>
    <property type="evidence" value="ECO:0007669"/>
    <property type="project" value="TreeGrafter"/>
</dbReference>